<evidence type="ECO:0000313" key="12">
    <source>
        <dbReference type="Proteomes" id="UP000694400"/>
    </source>
</evidence>
<proteinExistence type="predicted"/>
<keyword evidence="3" id="KW-0653">Protein transport</keyword>
<feature type="compositionally biased region" description="Basic and acidic residues" evidence="9">
    <location>
        <begin position="1"/>
        <end position="15"/>
    </location>
</feature>
<evidence type="ECO:0000313" key="11">
    <source>
        <dbReference type="Ensembl" id="ENSAPLP00020017441.1"/>
    </source>
</evidence>
<reference evidence="11" key="1">
    <citation type="submission" date="2019-08" db="EMBL/GenBank/DDBJ databases">
        <title>Three high-quality genomes provides insights into domestication of ducks.</title>
        <authorList>
            <person name="Hou Z.C."/>
            <person name="Zhu F."/>
            <person name="Yin Z.T."/>
            <person name="Zhang F."/>
        </authorList>
    </citation>
    <scope>NUCLEOTIDE SEQUENCE [LARGE SCALE GENOMIC DNA]</scope>
</reference>
<organism evidence="11 12">
    <name type="scientific">Anas platyrhynchos</name>
    <name type="common">Mallard</name>
    <name type="synonym">Anas boschas</name>
    <dbReference type="NCBI Taxonomy" id="8839"/>
    <lineage>
        <taxon>Eukaryota</taxon>
        <taxon>Metazoa</taxon>
        <taxon>Chordata</taxon>
        <taxon>Craniata</taxon>
        <taxon>Vertebrata</taxon>
        <taxon>Euteleostomi</taxon>
        <taxon>Archelosauria</taxon>
        <taxon>Archosauria</taxon>
        <taxon>Dinosauria</taxon>
        <taxon>Saurischia</taxon>
        <taxon>Theropoda</taxon>
        <taxon>Coelurosauria</taxon>
        <taxon>Aves</taxon>
        <taxon>Neognathae</taxon>
        <taxon>Galloanserae</taxon>
        <taxon>Anseriformes</taxon>
        <taxon>Anatidae</taxon>
        <taxon>Anatinae</taxon>
        <taxon>Anas</taxon>
    </lineage>
</organism>
<keyword evidence="4" id="KW-0560">Oxidoreductase</keyword>
<evidence type="ECO:0000256" key="5">
    <source>
        <dbReference type="ARBA" id="ARBA00023010"/>
    </source>
</evidence>
<keyword evidence="5" id="KW-0811">Translocation</keyword>
<dbReference type="FunFam" id="1.10.287.2900:FF:000001">
    <property type="entry name" value="mitochondrial intermembrane space import and assembly protein 40"/>
    <property type="match status" value="1"/>
</dbReference>
<feature type="region of interest" description="Disordered" evidence="9">
    <location>
        <begin position="1"/>
        <end position="97"/>
    </location>
</feature>
<name>A0A8B9TA01_ANAPL</name>
<dbReference type="PANTHER" id="PTHR21622">
    <property type="entry name" value="COILED-COIL-HELIX-COILED-COIL-HELIX DOMAIN CONTAINING 4"/>
    <property type="match status" value="1"/>
</dbReference>
<dbReference type="PANTHER" id="PTHR21622:SF0">
    <property type="entry name" value="COILED-COIL-HELIX-COILED-COIL-HELIX DOMAIN CONTAINING 4"/>
    <property type="match status" value="1"/>
</dbReference>
<keyword evidence="8" id="KW-0676">Redox-active center</keyword>
<evidence type="ECO:0000259" key="10">
    <source>
        <dbReference type="Pfam" id="PF06747"/>
    </source>
</evidence>
<keyword evidence="2" id="KW-0813">Transport</keyword>
<dbReference type="AlphaFoldDB" id="A0A8B9TA01"/>
<dbReference type="Pfam" id="PF06747">
    <property type="entry name" value="CHCH"/>
    <property type="match status" value="1"/>
</dbReference>
<evidence type="ECO:0000256" key="2">
    <source>
        <dbReference type="ARBA" id="ARBA00022448"/>
    </source>
</evidence>
<dbReference type="GO" id="GO:0015035">
    <property type="term" value="F:protein-disulfide reductase activity"/>
    <property type="evidence" value="ECO:0007669"/>
    <property type="project" value="InterPro"/>
</dbReference>
<evidence type="ECO:0000256" key="6">
    <source>
        <dbReference type="ARBA" id="ARBA00023128"/>
    </source>
</evidence>
<feature type="compositionally biased region" description="Basic and acidic residues" evidence="9">
    <location>
        <begin position="263"/>
        <end position="272"/>
    </location>
</feature>
<evidence type="ECO:0000256" key="9">
    <source>
        <dbReference type="SAM" id="MobiDB-lite"/>
    </source>
</evidence>
<dbReference type="GO" id="GO:0045041">
    <property type="term" value="P:protein import into mitochondrial intermembrane space"/>
    <property type="evidence" value="ECO:0007669"/>
    <property type="project" value="InterPro"/>
</dbReference>
<dbReference type="Proteomes" id="UP000694400">
    <property type="component" value="Chromosome 10"/>
</dbReference>
<reference evidence="11" key="3">
    <citation type="submission" date="2025-09" db="UniProtKB">
        <authorList>
            <consortium name="Ensembl"/>
        </authorList>
    </citation>
    <scope>IDENTIFICATION</scope>
</reference>
<evidence type="ECO:0000256" key="1">
    <source>
        <dbReference type="ARBA" id="ARBA00004569"/>
    </source>
</evidence>
<keyword evidence="6" id="KW-0496">Mitochondrion</keyword>
<dbReference type="PROSITE" id="PS51808">
    <property type="entry name" value="CHCH"/>
    <property type="match status" value="1"/>
</dbReference>
<feature type="region of interest" description="Disordered" evidence="9">
    <location>
        <begin position="252"/>
        <end position="288"/>
    </location>
</feature>
<accession>A0A8B9TA01</accession>
<dbReference type="InterPro" id="IPR010625">
    <property type="entry name" value="CHCH"/>
</dbReference>
<sequence length="288" mass="31039">EPPRGSRRSLTEREGAAAGPNLRSSTSWGRSLSGQRPGTSRRNRREHRAPPDPASARPRLTPRLSPPSAVHAGTCSPQPPHGVQENGVPPLRAKHSGRCSPAWIGRSVPAAGEGTPQRRAAASGGGSVCVRWGEPRAAAAARCRGVRGAAMSYCRQEGKDKIIFVTKEDHETPSSAELVADDPDDPYEEQGLILPNGDINWNCPCLGGMASGPCGEQFKSAFSCFHYSTEEIKGSDCVDQFRAMQECMQKYPDLYPQEDENDEKEKSSKDLEDTPVEASVAKEEKGSS</sequence>
<protein>
    <submittedName>
        <fullName evidence="11">Coiled-coil-helix-coiled-coil-helix domain containing 4</fullName>
    </submittedName>
</protein>
<feature type="compositionally biased region" description="Low complexity" evidence="9">
    <location>
        <begin position="54"/>
        <end position="69"/>
    </location>
</feature>
<dbReference type="Gene3D" id="1.10.287.2900">
    <property type="match status" value="1"/>
</dbReference>
<evidence type="ECO:0000256" key="7">
    <source>
        <dbReference type="ARBA" id="ARBA00023157"/>
    </source>
</evidence>
<evidence type="ECO:0000256" key="8">
    <source>
        <dbReference type="ARBA" id="ARBA00023284"/>
    </source>
</evidence>
<comment type="subcellular location">
    <subcellularLocation>
        <location evidence="1">Mitochondrion intermembrane space</location>
    </subcellularLocation>
</comment>
<feature type="compositionally biased region" description="Polar residues" evidence="9">
    <location>
        <begin position="22"/>
        <end position="38"/>
    </location>
</feature>
<evidence type="ECO:0000256" key="3">
    <source>
        <dbReference type="ARBA" id="ARBA00022927"/>
    </source>
</evidence>
<dbReference type="InterPro" id="IPR039289">
    <property type="entry name" value="CHCHD4"/>
</dbReference>
<dbReference type="Ensembl" id="ENSAPLT00020018842.1">
    <property type="protein sequence ID" value="ENSAPLP00020017441.1"/>
    <property type="gene ID" value="ENSAPLG00020012472.1"/>
</dbReference>
<dbReference type="GO" id="GO:0005758">
    <property type="term" value="C:mitochondrial intermembrane space"/>
    <property type="evidence" value="ECO:0007669"/>
    <property type="project" value="UniProtKB-SubCell"/>
</dbReference>
<keyword evidence="7" id="KW-1015">Disulfide bond</keyword>
<reference evidence="11" key="2">
    <citation type="submission" date="2025-08" db="UniProtKB">
        <authorList>
            <consortium name="Ensembl"/>
        </authorList>
    </citation>
    <scope>IDENTIFICATION</scope>
</reference>
<feature type="domain" description="CHCH" evidence="10">
    <location>
        <begin position="214"/>
        <end position="250"/>
    </location>
</feature>
<dbReference type="GO" id="GO:0033108">
    <property type="term" value="P:mitochondrial respiratory chain complex assembly"/>
    <property type="evidence" value="ECO:0007669"/>
    <property type="project" value="UniProtKB-ARBA"/>
</dbReference>
<evidence type="ECO:0000256" key="4">
    <source>
        <dbReference type="ARBA" id="ARBA00023002"/>
    </source>
</evidence>